<evidence type="ECO:0000313" key="8">
    <source>
        <dbReference type="Proteomes" id="UP000838686"/>
    </source>
</evidence>
<organism evidence="7 8">
    <name type="scientific">Paenibacillus plantiphilus</name>
    <dbReference type="NCBI Taxonomy" id="2905650"/>
    <lineage>
        <taxon>Bacteria</taxon>
        <taxon>Bacillati</taxon>
        <taxon>Bacillota</taxon>
        <taxon>Bacilli</taxon>
        <taxon>Bacillales</taxon>
        <taxon>Paenibacillaceae</taxon>
        <taxon>Paenibacillus</taxon>
    </lineage>
</organism>
<comment type="caution">
    <text evidence="7">The sequence shown here is derived from an EMBL/GenBank/DDBJ whole genome shotgun (WGS) entry which is preliminary data.</text>
</comment>
<dbReference type="Pfam" id="PF01740">
    <property type="entry name" value="STAS"/>
    <property type="match status" value="1"/>
</dbReference>
<feature type="transmembrane region" description="Helical" evidence="5">
    <location>
        <begin position="298"/>
        <end position="331"/>
    </location>
</feature>
<feature type="transmembrane region" description="Helical" evidence="5">
    <location>
        <begin position="213"/>
        <end position="236"/>
    </location>
</feature>
<feature type="transmembrane region" description="Helical" evidence="5">
    <location>
        <begin position="172"/>
        <end position="201"/>
    </location>
</feature>
<accession>A0ABN8GJ09</accession>
<feature type="transmembrane region" description="Helical" evidence="5">
    <location>
        <begin position="88"/>
        <end position="106"/>
    </location>
</feature>
<dbReference type="Pfam" id="PF00916">
    <property type="entry name" value="Sulfate_transp"/>
    <property type="match status" value="2"/>
</dbReference>
<keyword evidence="4 5" id="KW-0472">Membrane</keyword>
<evidence type="ECO:0000256" key="1">
    <source>
        <dbReference type="ARBA" id="ARBA00004141"/>
    </source>
</evidence>
<evidence type="ECO:0000256" key="4">
    <source>
        <dbReference type="ARBA" id="ARBA00023136"/>
    </source>
</evidence>
<dbReference type="InterPro" id="IPR002645">
    <property type="entry name" value="STAS_dom"/>
</dbReference>
<feature type="transmembrane region" description="Helical" evidence="5">
    <location>
        <begin position="257"/>
        <end position="278"/>
    </location>
</feature>
<dbReference type="InterPro" id="IPR052706">
    <property type="entry name" value="Membrane-Transporter-like"/>
</dbReference>
<feature type="transmembrane region" description="Helical" evidence="5">
    <location>
        <begin position="142"/>
        <end position="160"/>
    </location>
</feature>
<dbReference type="PROSITE" id="PS50801">
    <property type="entry name" value="STAS"/>
    <property type="match status" value="1"/>
</dbReference>
<dbReference type="CDD" id="cd07042">
    <property type="entry name" value="STAS_SulP_like_sulfate_transporter"/>
    <property type="match status" value="1"/>
</dbReference>
<proteinExistence type="predicted"/>
<protein>
    <submittedName>
        <fullName evidence="7">Bicarbonate transporter BicA</fullName>
    </submittedName>
</protein>
<evidence type="ECO:0000256" key="2">
    <source>
        <dbReference type="ARBA" id="ARBA00022692"/>
    </source>
</evidence>
<dbReference type="SUPFAM" id="SSF52091">
    <property type="entry name" value="SpoIIaa-like"/>
    <property type="match status" value="1"/>
</dbReference>
<evidence type="ECO:0000313" key="7">
    <source>
        <dbReference type="EMBL" id="CAH1206361.1"/>
    </source>
</evidence>
<dbReference type="PANTHER" id="PTHR43310:SF1">
    <property type="entry name" value="SULFATE TRANSPORTER YBAR-RELATED"/>
    <property type="match status" value="1"/>
</dbReference>
<dbReference type="Gene3D" id="3.30.750.24">
    <property type="entry name" value="STAS domain"/>
    <property type="match status" value="1"/>
</dbReference>
<feature type="transmembrane region" description="Helical" evidence="5">
    <location>
        <begin position="367"/>
        <end position="384"/>
    </location>
</feature>
<feature type="transmembrane region" description="Helical" evidence="5">
    <location>
        <begin position="43"/>
        <end position="59"/>
    </location>
</feature>
<feature type="transmembrane region" description="Helical" evidence="5">
    <location>
        <begin position="343"/>
        <end position="361"/>
    </location>
</feature>
<keyword evidence="3 5" id="KW-1133">Transmembrane helix</keyword>
<dbReference type="InterPro" id="IPR011547">
    <property type="entry name" value="SLC26A/SulP_dom"/>
</dbReference>
<feature type="domain" description="STAS" evidence="6">
    <location>
        <begin position="400"/>
        <end position="467"/>
    </location>
</feature>
<keyword evidence="2 5" id="KW-0812">Transmembrane</keyword>
<name>A0ABN8GJ09_9BACL</name>
<dbReference type="EMBL" id="CAKMMF010000012">
    <property type="protein sequence ID" value="CAH1206361.1"/>
    <property type="molecule type" value="Genomic_DNA"/>
</dbReference>
<reference evidence="7" key="1">
    <citation type="submission" date="2022-01" db="EMBL/GenBank/DDBJ databases">
        <authorList>
            <person name="Criscuolo A."/>
        </authorList>
    </citation>
    <scope>NUCLEOTIDE SEQUENCE</scope>
    <source>
        <strain evidence="7">CIP111893</strain>
    </source>
</reference>
<feature type="transmembrane region" description="Helical" evidence="5">
    <location>
        <begin position="118"/>
        <end position="136"/>
    </location>
</feature>
<evidence type="ECO:0000256" key="5">
    <source>
        <dbReference type="SAM" id="Phobius"/>
    </source>
</evidence>
<dbReference type="InterPro" id="IPR036513">
    <property type="entry name" value="STAS_dom_sf"/>
</dbReference>
<keyword evidence="8" id="KW-1185">Reference proteome</keyword>
<dbReference type="Proteomes" id="UP000838686">
    <property type="component" value="Unassembled WGS sequence"/>
</dbReference>
<dbReference type="PANTHER" id="PTHR43310">
    <property type="entry name" value="SULFATE TRANSPORTER YBAR-RELATED"/>
    <property type="match status" value="1"/>
</dbReference>
<gene>
    <name evidence="7" type="primary">bicA</name>
    <name evidence="7" type="ORF">PAECIP111893_02528</name>
</gene>
<sequence>MIHKLRETWLSNIRLDVLAGITATLALIPDAIAFSFIAGVNPMIGIYSSVCILILLAFFGARPAMLSSAAGSMAVLMTALVAQQGIEYLFAATILTGVLQFLMGVFKLGRWMRFVPHAVVIGFINALAILILISQFKHFEGASWEMYALIAVTLAVIYLLPRLTKAIPSPLVAVAAVTIFCIASGWNVSTVGDIAIITSALPEFHLPLVDMSWSTFAIIFPVALSLAFVGYTETLLTQDIIDDMTRTKTDKNKEMRGQGAANFVTGFFGGMAGCALIAESVINVKLGGRGRLSNLTAGVFLLLLVLVFGKLVSIIPIAALVGVMLYIVVEILDWKYVARMHKIPRSEAVIMLVTAAVSVITHDLAKGVLVGVAMSFFVFVYHAATKIQIHHRQNGSKRTYEVQGQLFFGSAEELNQSIAYDDEAEHIVIDLTKAHVWDHSARLALNSIKERFESEGKQVQIRYSNVS</sequence>
<evidence type="ECO:0000259" key="6">
    <source>
        <dbReference type="PROSITE" id="PS50801"/>
    </source>
</evidence>
<dbReference type="RefSeq" id="WP_236342850.1">
    <property type="nucleotide sequence ID" value="NZ_CAKMMF010000012.1"/>
</dbReference>
<comment type="subcellular location">
    <subcellularLocation>
        <location evidence="1">Membrane</location>
        <topology evidence="1">Multi-pass membrane protein</topology>
    </subcellularLocation>
</comment>
<evidence type="ECO:0000256" key="3">
    <source>
        <dbReference type="ARBA" id="ARBA00022989"/>
    </source>
</evidence>